<keyword evidence="8 13" id="KW-0560">Oxidoreductase</keyword>
<protein>
    <recommendedName>
        <fullName evidence="17">Cytochrome P450</fullName>
    </recommendedName>
</protein>
<dbReference type="AlphaFoldDB" id="A0A1L9Q0E3"/>
<dbReference type="OrthoDB" id="3945418at2759"/>
<dbReference type="GO" id="GO:0004497">
    <property type="term" value="F:monooxygenase activity"/>
    <property type="evidence" value="ECO:0007669"/>
    <property type="project" value="UniProtKB-KW"/>
</dbReference>
<evidence type="ECO:0000256" key="3">
    <source>
        <dbReference type="ARBA" id="ARBA00010617"/>
    </source>
</evidence>
<evidence type="ECO:0000256" key="8">
    <source>
        <dbReference type="ARBA" id="ARBA00023002"/>
    </source>
</evidence>
<evidence type="ECO:0000256" key="7">
    <source>
        <dbReference type="ARBA" id="ARBA00022989"/>
    </source>
</evidence>
<dbReference type="InterPro" id="IPR002401">
    <property type="entry name" value="Cyt_P450_E_grp-I"/>
</dbReference>
<dbReference type="PANTHER" id="PTHR24305">
    <property type="entry name" value="CYTOCHROME P450"/>
    <property type="match status" value="1"/>
</dbReference>
<evidence type="ECO:0000256" key="6">
    <source>
        <dbReference type="ARBA" id="ARBA00022723"/>
    </source>
</evidence>
<feature type="transmembrane region" description="Helical" evidence="14">
    <location>
        <begin position="12"/>
        <end position="33"/>
    </location>
</feature>
<keyword evidence="4 12" id="KW-0349">Heme</keyword>
<keyword evidence="9 12" id="KW-0408">Iron</keyword>
<evidence type="ECO:0000256" key="10">
    <source>
        <dbReference type="ARBA" id="ARBA00023033"/>
    </source>
</evidence>
<dbReference type="GO" id="GO:0044550">
    <property type="term" value="P:secondary metabolite biosynthetic process"/>
    <property type="evidence" value="ECO:0007669"/>
    <property type="project" value="UniProtKB-ARBA"/>
</dbReference>
<evidence type="ECO:0000256" key="11">
    <source>
        <dbReference type="ARBA" id="ARBA00023136"/>
    </source>
</evidence>
<name>A0A1L9Q0E3_ASPVE</name>
<keyword evidence="16" id="KW-1185">Reference proteome</keyword>
<proteinExistence type="inferred from homology"/>
<evidence type="ECO:0000256" key="1">
    <source>
        <dbReference type="ARBA" id="ARBA00001971"/>
    </source>
</evidence>
<dbReference type="EMBL" id="KV878136">
    <property type="protein sequence ID" value="OJJ07247.1"/>
    <property type="molecule type" value="Genomic_DNA"/>
</dbReference>
<dbReference type="InterPro" id="IPR001128">
    <property type="entry name" value="Cyt_P450"/>
</dbReference>
<dbReference type="PRINTS" id="PR00385">
    <property type="entry name" value="P450"/>
</dbReference>
<dbReference type="FunFam" id="1.10.630.10:FF:000069">
    <property type="entry name" value="Cytochrome P450, putative (Eurofung)"/>
    <property type="match status" value="1"/>
</dbReference>
<accession>A0A1L9Q0E3</accession>
<sequence>MELLRLLLEHPYVVATVATLFYIALTAIYRLYLSPIAHFPGPRLAALTTAYEFYWEAIRNGRYTFHIGDLHKEYGPIVRISPTELHVNDPDYYEVIYSRDSPRNKYPYFQRALNAQSALLNTEDHYHHRLLRSQLNPFFSITRIRQLEPALKKLVEKLCRRLEEFKNTGSPVSIEHALTCYATDAITDYTMGEGYHYLDEPDFIPAWCHMIRGAGKTMTYFRPIGFLVPLFVALPDSVTAWMNPGMELFFAFQRRCQQMIADISKEFYEGGPRDAKEGPQNIFENILASKLPETAKNKTRLWQDMQIFVAAGAETTAKAMCYIMFYLHHHPDILQKLKDELTPLGDDPSLLQLEQLPYLTSIMLEGIRLSYGVTARLPRIAPYNTLKYKDWTIPPGTPISMSCLLMHHDESIFPDSYTFKPERWEDPAERKRLEKYLVAFSKGSRQCIGMHLARSEILLVISSLIRRFRFELFETTMEDVRVVHDIFIPSARMDSKGVRVLVKD</sequence>
<gene>
    <name evidence="15" type="ORF">ASPVEDRAFT_155129</name>
</gene>
<dbReference type="RefSeq" id="XP_040673009.1">
    <property type="nucleotide sequence ID" value="XM_040808442.1"/>
</dbReference>
<dbReference type="Pfam" id="PF00067">
    <property type="entry name" value="p450"/>
    <property type="match status" value="1"/>
</dbReference>
<dbReference type="STRING" id="1036611.A0A1L9Q0E3"/>
<evidence type="ECO:0000256" key="13">
    <source>
        <dbReference type="RuleBase" id="RU000461"/>
    </source>
</evidence>
<keyword evidence="5 14" id="KW-0812">Transmembrane</keyword>
<comment type="cofactor">
    <cofactor evidence="1 12">
        <name>heme</name>
        <dbReference type="ChEBI" id="CHEBI:30413"/>
    </cofactor>
</comment>
<dbReference type="InterPro" id="IPR017972">
    <property type="entry name" value="Cyt_P450_CS"/>
</dbReference>
<evidence type="ECO:0000256" key="2">
    <source>
        <dbReference type="ARBA" id="ARBA00004167"/>
    </source>
</evidence>
<keyword evidence="6 12" id="KW-0479">Metal-binding</keyword>
<keyword evidence="10 13" id="KW-0503">Monooxygenase</keyword>
<organism evidence="15 16">
    <name type="scientific">Aspergillus versicolor CBS 583.65</name>
    <dbReference type="NCBI Taxonomy" id="1036611"/>
    <lineage>
        <taxon>Eukaryota</taxon>
        <taxon>Fungi</taxon>
        <taxon>Dikarya</taxon>
        <taxon>Ascomycota</taxon>
        <taxon>Pezizomycotina</taxon>
        <taxon>Eurotiomycetes</taxon>
        <taxon>Eurotiomycetidae</taxon>
        <taxon>Eurotiales</taxon>
        <taxon>Aspergillaceae</taxon>
        <taxon>Aspergillus</taxon>
        <taxon>Aspergillus subgen. Nidulantes</taxon>
    </lineage>
</organism>
<dbReference type="PROSITE" id="PS00086">
    <property type="entry name" value="CYTOCHROME_P450"/>
    <property type="match status" value="1"/>
</dbReference>
<dbReference type="CDD" id="cd11062">
    <property type="entry name" value="CYP58-like"/>
    <property type="match status" value="1"/>
</dbReference>
<dbReference type="GO" id="GO:0016705">
    <property type="term" value="F:oxidoreductase activity, acting on paired donors, with incorporation or reduction of molecular oxygen"/>
    <property type="evidence" value="ECO:0007669"/>
    <property type="project" value="InterPro"/>
</dbReference>
<reference evidence="16" key="1">
    <citation type="journal article" date="2017" name="Genome Biol.">
        <title>Comparative genomics reveals high biological diversity and specific adaptations in the industrially and medically important fungal genus Aspergillus.</title>
        <authorList>
            <person name="de Vries R.P."/>
            <person name="Riley R."/>
            <person name="Wiebenga A."/>
            <person name="Aguilar-Osorio G."/>
            <person name="Amillis S."/>
            <person name="Uchima C.A."/>
            <person name="Anderluh G."/>
            <person name="Asadollahi M."/>
            <person name="Askin M."/>
            <person name="Barry K."/>
            <person name="Battaglia E."/>
            <person name="Bayram O."/>
            <person name="Benocci T."/>
            <person name="Braus-Stromeyer S.A."/>
            <person name="Caldana C."/>
            <person name="Canovas D."/>
            <person name="Cerqueira G.C."/>
            <person name="Chen F."/>
            <person name="Chen W."/>
            <person name="Choi C."/>
            <person name="Clum A."/>
            <person name="Dos Santos R.A."/>
            <person name="Damasio A.R."/>
            <person name="Diallinas G."/>
            <person name="Emri T."/>
            <person name="Fekete E."/>
            <person name="Flipphi M."/>
            <person name="Freyberg S."/>
            <person name="Gallo A."/>
            <person name="Gournas C."/>
            <person name="Habgood R."/>
            <person name="Hainaut M."/>
            <person name="Harispe M.L."/>
            <person name="Henrissat B."/>
            <person name="Hilden K.S."/>
            <person name="Hope R."/>
            <person name="Hossain A."/>
            <person name="Karabika E."/>
            <person name="Karaffa L."/>
            <person name="Karanyi Z."/>
            <person name="Krasevec N."/>
            <person name="Kuo A."/>
            <person name="Kusch H."/>
            <person name="LaButti K."/>
            <person name="Lagendijk E.L."/>
            <person name="Lapidus A."/>
            <person name="Levasseur A."/>
            <person name="Lindquist E."/>
            <person name="Lipzen A."/>
            <person name="Logrieco A.F."/>
            <person name="MacCabe A."/>
            <person name="Maekelae M.R."/>
            <person name="Malavazi I."/>
            <person name="Melin P."/>
            <person name="Meyer V."/>
            <person name="Mielnichuk N."/>
            <person name="Miskei M."/>
            <person name="Molnar A.P."/>
            <person name="Mule G."/>
            <person name="Ngan C.Y."/>
            <person name="Orejas M."/>
            <person name="Orosz E."/>
            <person name="Ouedraogo J.P."/>
            <person name="Overkamp K.M."/>
            <person name="Park H.-S."/>
            <person name="Perrone G."/>
            <person name="Piumi F."/>
            <person name="Punt P.J."/>
            <person name="Ram A.F."/>
            <person name="Ramon A."/>
            <person name="Rauscher S."/>
            <person name="Record E."/>
            <person name="Riano-Pachon D.M."/>
            <person name="Robert V."/>
            <person name="Roehrig J."/>
            <person name="Ruller R."/>
            <person name="Salamov A."/>
            <person name="Salih N.S."/>
            <person name="Samson R.A."/>
            <person name="Sandor E."/>
            <person name="Sanguinetti M."/>
            <person name="Schuetze T."/>
            <person name="Sepcic K."/>
            <person name="Shelest E."/>
            <person name="Sherlock G."/>
            <person name="Sophianopoulou V."/>
            <person name="Squina F.M."/>
            <person name="Sun H."/>
            <person name="Susca A."/>
            <person name="Todd R.B."/>
            <person name="Tsang A."/>
            <person name="Unkles S.E."/>
            <person name="van de Wiele N."/>
            <person name="van Rossen-Uffink D."/>
            <person name="Oliveira J.V."/>
            <person name="Vesth T.C."/>
            <person name="Visser J."/>
            <person name="Yu J.-H."/>
            <person name="Zhou M."/>
            <person name="Andersen M.R."/>
            <person name="Archer D.B."/>
            <person name="Baker S.E."/>
            <person name="Benoit I."/>
            <person name="Brakhage A.A."/>
            <person name="Braus G.H."/>
            <person name="Fischer R."/>
            <person name="Frisvad J.C."/>
            <person name="Goldman G.H."/>
            <person name="Houbraken J."/>
            <person name="Oakley B."/>
            <person name="Pocsi I."/>
            <person name="Scazzocchio C."/>
            <person name="Seiboth B."/>
            <person name="vanKuyk P.A."/>
            <person name="Wortman J."/>
            <person name="Dyer P.S."/>
            <person name="Grigoriev I.V."/>
        </authorList>
    </citation>
    <scope>NUCLEOTIDE SEQUENCE [LARGE SCALE GENOMIC DNA]</scope>
    <source>
        <strain evidence="16">CBS 583.65</strain>
    </source>
</reference>
<evidence type="ECO:0000256" key="4">
    <source>
        <dbReference type="ARBA" id="ARBA00022617"/>
    </source>
</evidence>
<dbReference type="Proteomes" id="UP000184073">
    <property type="component" value="Unassembled WGS sequence"/>
</dbReference>
<evidence type="ECO:0000256" key="5">
    <source>
        <dbReference type="ARBA" id="ARBA00022692"/>
    </source>
</evidence>
<dbReference type="PANTHER" id="PTHR24305:SF157">
    <property type="entry name" value="N-ACETYLTRYPTOPHAN 6-HYDROXYLASE IVOC-RELATED"/>
    <property type="match status" value="1"/>
</dbReference>
<evidence type="ECO:0000256" key="14">
    <source>
        <dbReference type="SAM" id="Phobius"/>
    </source>
</evidence>
<keyword evidence="11 14" id="KW-0472">Membrane</keyword>
<evidence type="ECO:0000313" key="16">
    <source>
        <dbReference type="Proteomes" id="UP000184073"/>
    </source>
</evidence>
<evidence type="ECO:0008006" key="17">
    <source>
        <dbReference type="Google" id="ProtNLM"/>
    </source>
</evidence>
<dbReference type="GO" id="GO:0020037">
    <property type="term" value="F:heme binding"/>
    <property type="evidence" value="ECO:0007669"/>
    <property type="project" value="InterPro"/>
</dbReference>
<dbReference type="GeneID" id="63723953"/>
<dbReference type="SUPFAM" id="SSF48264">
    <property type="entry name" value="Cytochrome P450"/>
    <property type="match status" value="1"/>
</dbReference>
<dbReference type="PRINTS" id="PR00463">
    <property type="entry name" value="EP450I"/>
</dbReference>
<dbReference type="GO" id="GO:0016020">
    <property type="term" value="C:membrane"/>
    <property type="evidence" value="ECO:0007669"/>
    <property type="project" value="UniProtKB-SubCell"/>
</dbReference>
<feature type="binding site" description="axial binding residue" evidence="12">
    <location>
        <position position="447"/>
    </location>
    <ligand>
        <name>heme</name>
        <dbReference type="ChEBI" id="CHEBI:30413"/>
    </ligand>
    <ligandPart>
        <name>Fe</name>
        <dbReference type="ChEBI" id="CHEBI:18248"/>
    </ligandPart>
</feature>
<evidence type="ECO:0000313" key="15">
    <source>
        <dbReference type="EMBL" id="OJJ07247.1"/>
    </source>
</evidence>
<comment type="similarity">
    <text evidence="3 13">Belongs to the cytochrome P450 family.</text>
</comment>
<dbReference type="Gene3D" id="1.10.630.10">
    <property type="entry name" value="Cytochrome P450"/>
    <property type="match status" value="1"/>
</dbReference>
<keyword evidence="7 14" id="KW-1133">Transmembrane helix</keyword>
<dbReference type="VEuPathDB" id="FungiDB:ASPVEDRAFT_155129"/>
<evidence type="ECO:0000256" key="9">
    <source>
        <dbReference type="ARBA" id="ARBA00023004"/>
    </source>
</evidence>
<dbReference type="InterPro" id="IPR036396">
    <property type="entry name" value="Cyt_P450_sf"/>
</dbReference>
<comment type="subcellular location">
    <subcellularLocation>
        <location evidence="2">Membrane</location>
        <topology evidence="2">Single-pass membrane protein</topology>
    </subcellularLocation>
</comment>
<dbReference type="InterPro" id="IPR050121">
    <property type="entry name" value="Cytochrome_P450_monoxygenase"/>
</dbReference>
<dbReference type="GO" id="GO:0005506">
    <property type="term" value="F:iron ion binding"/>
    <property type="evidence" value="ECO:0007669"/>
    <property type="project" value="InterPro"/>
</dbReference>
<evidence type="ECO:0000256" key="12">
    <source>
        <dbReference type="PIRSR" id="PIRSR602401-1"/>
    </source>
</evidence>